<protein>
    <submittedName>
        <fullName evidence="8">Major facilitator superfamily domain-containing protein 9-like 2</fullName>
    </submittedName>
</protein>
<feature type="transmembrane region" description="Helical" evidence="6">
    <location>
        <begin position="72"/>
        <end position="88"/>
    </location>
</feature>
<feature type="domain" description="Major facilitator superfamily (MFS) profile" evidence="7">
    <location>
        <begin position="7"/>
        <end position="468"/>
    </location>
</feature>
<feature type="transmembrane region" description="Helical" evidence="6">
    <location>
        <begin position="12"/>
        <end position="31"/>
    </location>
</feature>
<dbReference type="PANTHER" id="PTHR23504">
    <property type="entry name" value="MAJOR FACILITATOR SUPERFAMILY DOMAIN-CONTAINING PROTEIN 10"/>
    <property type="match status" value="1"/>
</dbReference>
<dbReference type="InterPro" id="IPR020846">
    <property type="entry name" value="MFS_dom"/>
</dbReference>
<evidence type="ECO:0000256" key="6">
    <source>
        <dbReference type="SAM" id="Phobius"/>
    </source>
</evidence>
<feature type="transmembrane region" description="Helical" evidence="6">
    <location>
        <begin position="381"/>
        <end position="405"/>
    </location>
</feature>
<feature type="transmembrane region" description="Helical" evidence="6">
    <location>
        <begin position="37"/>
        <end position="60"/>
    </location>
</feature>
<dbReference type="InterPro" id="IPR011701">
    <property type="entry name" value="MFS"/>
</dbReference>
<feature type="transmembrane region" description="Helical" evidence="6">
    <location>
        <begin position="289"/>
        <end position="307"/>
    </location>
</feature>
<evidence type="ECO:0000256" key="1">
    <source>
        <dbReference type="ARBA" id="ARBA00004141"/>
    </source>
</evidence>
<evidence type="ECO:0000313" key="9">
    <source>
        <dbReference type="Proteomes" id="UP000747542"/>
    </source>
</evidence>
<evidence type="ECO:0000256" key="3">
    <source>
        <dbReference type="ARBA" id="ARBA00022692"/>
    </source>
</evidence>
<keyword evidence="2" id="KW-0813">Transport</keyword>
<dbReference type="PANTHER" id="PTHR23504:SF14">
    <property type="entry name" value="MAJOR FACILITATOR SUPERFAMILY DOMAIN-CONTAINING PROTEIN 9"/>
    <property type="match status" value="1"/>
</dbReference>
<dbReference type="InterPro" id="IPR005829">
    <property type="entry name" value="Sugar_transporter_CS"/>
</dbReference>
<dbReference type="PROSITE" id="PS00216">
    <property type="entry name" value="SUGAR_TRANSPORT_1"/>
    <property type="match status" value="1"/>
</dbReference>
<keyword evidence="3 6" id="KW-0812">Transmembrane</keyword>
<evidence type="ECO:0000256" key="5">
    <source>
        <dbReference type="ARBA" id="ARBA00023136"/>
    </source>
</evidence>
<comment type="caution">
    <text evidence="8">The sequence shown here is derived from an EMBL/GenBank/DDBJ whole genome shotgun (WGS) entry which is preliminary data.</text>
</comment>
<dbReference type="EMBL" id="JAHLQT010004419">
    <property type="protein sequence ID" value="KAG7176080.1"/>
    <property type="molecule type" value="Genomic_DNA"/>
</dbReference>
<accession>A0A8J5N9J2</accession>
<organism evidence="8 9">
    <name type="scientific">Homarus americanus</name>
    <name type="common">American lobster</name>
    <dbReference type="NCBI Taxonomy" id="6706"/>
    <lineage>
        <taxon>Eukaryota</taxon>
        <taxon>Metazoa</taxon>
        <taxon>Ecdysozoa</taxon>
        <taxon>Arthropoda</taxon>
        <taxon>Crustacea</taxon>
        <taxon>Multicrustacea</taxon>
        <taxon>Malacostraca</taxon>
        <taxon>Eumalacostraca</taxon>
        <taxon>Eucarida</taxon>
        <taxon>Decapoda</taxon>
        <taxon>Pleocyemata</taxon>
        <taxon>Astacidea</taxon>
        <taxon>Nephropoidea</taxon>
        <taxon>Nephropidae</taxon>
        <taxon>Homarus</taxon>
    </lineage>
</organism>
<name>A0A8J5N9J2_HOMAM</name>
<dbReference type="Proteomes" id="UP000747542">
    <property type="component" value="Unassembled WGS sequence"/>
</dbReference>
<evidence type="ECO:0000259" key="7">
    <source>
        <dbReference type="PROSITE" id="PS50850"/>
    </source>
</evidence>
<proteinExistence type="predicted"/>
<evidence type="ECO:0000256" key="2">
    <source>
        <dbReference type="ARBA" id="ARBA00022448"/>
    </source>
</evidence>
<evidence type="ECO:0000256" key="4">
    <source>
        <dbReference type="ARBA" id="ARBA00022989"/>
    </source>
</evidence>
<dbReference type="GO" id="GO:0022857">
    <property type="term" value="F:transmembrane transporter activity"/>
    <property type="evidence" value="ECO:0007669"/>
    <property type="project" value="InterPro"/>
</dbReference>
<comment type="subcellular location">
    <subcellularLocation>
        <location evidence="1">Membrane</location>
        <topology evidence="1">Multi-pass membrane protein</topology>
    </subcellularLocation>
</comment>
<feature type="transmembrane region" description="Helical" evidence="6">
    <location>
        <begin position="160"/>
        <end position="182"/>
    </location>
</feature>
<dbReference type="PROSITE" id="PS50850">
    <property type="entry name" value="MFS"/>
    <property type="match status" value="1"/>
</dbReference>
<reference evidence="8" key="1">
    <citation type="journal article" date="2021" name="Sci. Adv.">
        <title>The American lobster genome reveals insights on longevity, neural, and immune adaptations.</title>
        <authorList>
            <person name="Polinski J.M."/>
            <person name="Zimin A.V."/>
            <person name="Clark K.F."/>
            <person name="Kohn A.B."/>
            <person name="Sadowski N."/>
            <person name="Timp W."/>
            <person name="Ptitsyn A."/>
            <person name="Khanna P."/>
            <person name="Romanova D.Y."/>
            <person name="Williams P."/>
            <person name="Greenwood S.J."/>
            <person name="Moroz L.L."/>
            <person name="Walt D.R."/>
            <person name="Bodnar A.G."/>
        </authorList>
    </citation>
    <scope>NUCLEOTIDE SEQUENCE</scope>
    <source>
        <strain evidence="8">GMGI-L3</strain>
    </source>
</reference>
<feature type="transmembrane region" description="Helical" evidence="6">
    <location>
        <begin position="440"/>
        <end position="464"/>
    </location>
</feature>
<gene>
    <name evidence="8" type="primary">Mfsd9-L2</name>
    <name evidence="8" type="ORF">Hamer_G017055</name>
</gene>
<evidence type="ECO:0000313" key="8">
    <source>
        <dbReference type="EMBL" id="KAG7176080.1"/>
    </source>
</evidence>
<feature type="transmembrane region" description="Helical" evidence="6">
    <location>
        <begin position="130"/>
        <end position="148"/>
    </location>
</feature>
<feature type="transmembrane region" description="Helical" evidence="6">
    <location>
        <begin position="327"/>
        <end position="345"/>
    </location>
</feature>
<dbReference type="OrthoDB" id="440553at2759"/>
<dbReference type="GO" id="GO:0016020">
    <property type="term" value="C:membrane"/>
    <property type="evidence" value="ECO:0007669"/>
    <property type="project" value="UniProtKB-SubCell"/>
</dbReference>
<sequence length="472" mass="50585">MMSALRIQRLMYVVGFLDLLGVMLIIPQLVVHLRRMGMTPLVGGVVRSFYGILQLVSAPLAGRCSDRWGRRPLLLLGLVLSAVGYVTLGASQSLLVLVVSRIIAGIFKHTTTLCKAVLADVTSPDERSQVFGKYGGALGLGVIVGPVLGGHLTELEGGGFSLVCNICAVIFLVNFVLCLVLLPGVLPSPQPVNSQPTQEHSICVQRQPSQGQPLLEQLVLEQPGQEGCGQGQPLTEQLILGQSEQKLLVQKEVETTNGHSLHGESDQKQMETESLSQVFQFMKDVDWQVFGDIFIIDFFMTFASYAFRSSFVLLIDQMFGASPKTIGYIMSFQGTIGAAAGFFTGKVSHLYGDSQRELFHSCVLQALSLLGLTVAPTVTLFIILLVPLCISGTIIQTSVSTIIISRCNPQKIGAVTGLGQSIPAVAGMTTPILAGLAQEISVYGPGIIASLSAFMGVTLAGYMAQRRKTKVE</sequence>
<keyword evidence="9" id="KW-1185">Reference proteome</keyword>
<dbReference type="Pfam" id="PF07690">
    <property type="entry name" value="MFS_1"/>
    <property type="match status" value="1"/>
</dbReference>
<keyword evidence="5 6" id="KW-0472">Membrane</keyword>
<keyword evidence="4 6" id="KW-1133">Transmembrane helix</keyword>
<feature type="transmembrane region" description="Helical" evidence="6">
    <location>
        <begin position="412"/>
        <end position="434"/>
    </location>
</feature>
<dbReference type="AlphaFoldDB" id="A0A8J5N9J2"/>